<comment type="caution">
    <text evidence="15">The sequence shown here is derived from an EMBL/GenBank/DDBJ whole genome shotgun (WGS) entry which is preliminary data.</text>
</comment>
<evidence type="ECO:0000256" key="6">
    <source>
        <dbReference type="ARBA" id="ARBA00022485"/>
    </source>
</evidence>
<keyword evidence="13" id="KW-0326">Glycosidase</keyword>
<dbReference type="InterPro" id="IPR003265">
    <property type="entry name" value="HhH-GPD_domain"/>
</dbReference>
<evidence type="ECO:0000256" key="13">
    <source>
        <dbReference type="ARBA" id="ARBA00023295"/>
    </source>
</evidence>
<evidence type="ECO:0000256" key="8">
    <source>
        <dbReference type="ARBA" id="ARBA00022763"/>
    </source>
</evidence>
<evidence type="ECO:0000256" key="10">
    <source>
        <dbReference type="ARBA" id="ARBA00023004"/>
    </source>
</evidence>
<sequence length="283" mass="30750">MVVDWFAVHARDLPWRRPGFPAWGTLVSEFMLQQTPVIRVIPRLDEWLTRWPEPADLAAEPAGEAVRAWQSLGYPRRALNLHACAVAITERFGGAVPNDVEALLSLPGVGDYTARAVAVFAFGSRHPVVDTNIRRVIARAVDGHPDASTPNPKRDLPAMTALLPADDSAAARFNAGMMELGALVCTARSPKCEICPLAHVCAWRTAGYPDREITRKPKQKKYEGSDRQARGAILKLLRATAHPVAGTRFAEAVPDPAQRGRAITGLLTDGLIVASADDEFTLP</sequence>
<dbReference type="CDD" id="cd00056">
    <property type="entry name" value="ENDO3c"/>
    <property type="match status" value="1"/>
</dbReference>
<evidence type="ECO:0000256" key="3">
    <source>
        <dbReference type="ARBA" id="ARBA00008343"/>
    </source>
</evidence>
<dbReference type="Gene3D" id="1.10.1670.10">
    <property type="entry name" value="Helix-hairpin-Helix base-excision DNA repair enzymes (C-terminal)"/>
    <property type="match status" value="1"/>
</dbReference>
<dbReference type="PANTHER" id="PTHR42944">
    <property type="entry name" value="ADENINE DNA GLYCOSYLASE"/>
    <property type="match status" value="1"/>
</dbReference>
<organism evidence="15 16">
    <name type="scientific">Herbiconiux aconitum</name>
    <dbReference type="NCBI Taxonomy" id="2970913"/>
    <lineage>
        <taxon>Bacteria</taxon>
        <taxon>Bacillati</taxon>
        <taxon>Actinomycetota</taxon>
        <taxon>Actinomycetes</taxon>
        <taxon>Micrococcales</taxon>
        <taxon>Microbacteriaceae</taxon>
        <taxon>Herbiconiux</taxon>
    </lineage>
</organism>
<dbReference type="EMBL" id="JANLCM010000002">
    <property type="protein sequence ID" value="MCS5719306.1"/>
    <property type="molecule type" value="Genomic_DNA"/>
</dbReference>
<evidence type="ECO:0000256" key="1">
    <source>
        <dbReference type="ARBA" id="ARBA00000843"/>
    </source>
</evidence>
<keyword evidence="9" id="KW-0378">Hydrolase</keyword>
<dbReference type="PANTHER" id="PTHR42944:SF1">
    <property type="entry name" value="ADENINE DNA GLYCOSYLASE"/>
    <property type="match status" value="1"/>
</dbReference>
<dbReference type="EC" id="3.2.2.31" evidence="4"/>
<evidence type="ECO:0000256" key="4">
    <source>
        <dbReference type="ARBA" id="ARBA00012045"/>
    </source>
</evidence>
<proteinExistence type="inferred from homology"/>
<gene>
    <name evidence="15" type="ORF">N1027_14305</name>
</gene>
<protein>
    <recommendedName>
        <fullName evidence="5">Adenine DNA glycosylase</fullName>
        <ecNumber evidence="4">3.2.2.31</ecNumber>
    </recommendedName>
</protein>
<dbReference type="SUPFAM" id="SSF48150">
    <property type="entry name" value="DNA-glycosylase"/>
    <property type="match status" value="1"/>
</dbReference>
<keyword evidence="12" id="KW-0234">DNA repair</keyword>
<comment type="similarity">
    <text evidence="3">Belongs to the Nth/MutY family.</text>
</comment>
<dbReference type="PROSITE" id="PS01155">
    <property type="entry name" value="ENDONUCLEASE_III_2"/>
    <property type="match status" value="1"/>
</dbReference>
<keyword evidence="8" id="KW-0227">DNA damage</keyword>
<evidence type="ECO:0000256" key="5">
    <source>
        <dbReference type="ARBA" id="ARBA00022023"/>
    </source>
</evidence>
<dbReference type="PROSITE" id="PS00764">
    <property type="entry name" value="ENDONUCLEASE_III_1"/>
    <property type="match status" value="1"/>
</dbReference>
<dbReference type="Proteomes" id="UP001165584">
    <property type="component" value="Unassembled WGS sequence"/>
</dbReference>
<evidence type="ECO:0000313" key="16">
    <source>
        <dbReference type="Proteomes" id="UP001165584"/>
    </source>
</evidence>
<dbReference type="Gene3D" id="1.10.340.30">
    <property type="entry name" value="Hypothetical protein, domain 2"/>
    <property type="match status" value="1"/>
</dbReference>
<dbReference type="InterPro" id="IPR011257">
    <property type="entry name" value="DNA_glycosylase"/>
</dbReference>
<keyword evidence="10" id="KW-0408">Iron</keyword>
<reference evidence="15" key="1">
    <citation type="submission" date="2022-08" db="EMBL/GenBank/DDBJ databases">
        <authorList>
            <person name="Deng Y."/>
            <person name="Han X.-F."/>
            <person name="Zhang Y.-Q."/>
        </authorList>
    </citation>
    <scope>NUCLEOTIDE SEQUENCE</scope>
    <source>
        <strain evidence="15">CPCC 205763</strain>
    </source>
</reference>
<dbReference type="Pfam" id="PF00633">
    <property type="entry name" value="HHH"/>
    <property type="match status" value="1"/>
</dbReference>
<evidence type="ECO:0000256" key="12">
    <source>
        <dbReference type="ARBA" id="ARBA00023204"/>
    </source>
</evidence>
<evidence type="ECO:0000256" key="7">
    <source>
        <dbReference type="ARBA" id="ARBA00022723"/>
    </source>
</evidence>
<comment type="cofactor">
    <cofactor evidence="2">
        <name>[4Fe-4S] cluster</name>
        <dbReference type="ChEBI" id="CHEBI:49883"/>
    </cofactor>
</comment>
<evidence type="ECO:0000256" key="11">
    <source>
        <dbReference type="ARBA" id="ARBA00023014"/>
    </source>
</evidence>
<dbReference type="InterPro" id="IPR023170">
    <property type="entry name" value="HhH_base_excis_C"/>
</dbReference>
<dbReference type="InterPro" id="IPR003651">
    <property type="entry name" value="Endonuclease3_FeS-loop_motif"/>
</dbReference>
<dbReference type="InterPro" id="IPR000445">
    <property type="entry name" value="HhH_motif"/>
</dbReference>
<evidence type="ECO:0000313" key="15">
    <source>
        <dbReference type="EMBL" id="MCS5719306.1"/>
    </source>
</evidence>
<evidence type="ECO:0000256" key="2">
    <source>
        <dbReference type="ARBA" id="ARBA00001966"/>
    </source>
</evidence>
<dbReference type="InterPro" id="IPR004035">
    <property type="entry name" value="Endouclease-III_FeS-bd_BS"/>
</dbReference>
<comment type="catalytic activity">
    <reaction evidence="1">
        <text>Hydrolyzes free adenine bases from 7,8-dihydro-8-oxoguanine:adenine mismatched double-stranded DNA, leaving an apurinic site.</text>
        <dbReference type="EC" id="3.2.2.31"/>
    </reaction>
</comment>
<name>A0ABT2GSV5_9MICO</name>
<accession>A0ABT2GSV5</accession>
<dbReference type="SMART" id="SM00478">
    <property type="entry name" value="ENDO3c"/>
    <property type="match status" value="1"/>
</dbReference>
<evidence type="ECO:0000256" key="9">
    <source>
        <dbReference type="ARBA" id="ARBA00022801"/>
    </source>
</evidence>
<evidence type="ECO:0000259" key="14">
    <source>
        <dbReference type="SMART" id="SM00478"/>
    </source>
</evidence>
<dbReference type="Pfam" id="PF00730">
    <property type="entry name" value="HhH-GPD"/>
    <property type="match status" value="1"/>
</dbReference>
<dbReference type="InterPro" id="IPR004036">
    <property type="entry name" value="Endonuclease-III-like_CS2"/>
</dbReference>
<keyword evidence="16" id="KW-1185">Reference proteome</keyword>
<dbReference type="Pfam" id="PF10576">
    <property type="entry name" value="EndIII_4Fe-2S"/>
    <property type="match status" value="1"/>
</dbReference>
<feature type="domain" description="HhH-GPD" evidence="14">
    <location>
        <begin position="31"/>
        <end position="183"/>
    </location>
</feature>
<keyword evidence="7" id="KW-0479">Metal-binding</keyword>
<dbReference type="SMART" id="SM00525">
    <property type="entry name" value="FES"/>
    <property type="match status" value="1"/>
</dbReference>
<dbReference type="InterPro" id="IPR044298">
    <property type="entry name" value="MIG/MutY"/>
</dbReference>
<keyword evidence="11" id="KW-0411">Iron-sulfur</keyword>
<keyword evidence="6" id="KW-0004">4Fe-4S</keyword>